<dbReference type="InterPro" id="IPR045892">
    <property type="entry name" value="CrtISO-like"/>
</dbReference>
<reference evidence="2 3" key="1">
    <citation type="submission" date="2016-10" db="EMBL/GenBank/DDBJ databases">
        <authorList>
            <person name="de Groot N.N."/>
        </authorList>
    </citation>
    <scope>NUCLEOTIDE SEQUENCE [LARGE SCALE GENOMIC DNA]</scope>
    <source>
        <strain evidence="2 3">DSM 6793</strain>
    </source>
</reference>
<dbReference type="Pfam" id="PF01593">
    <property type="entry name" value="Amino_oxidase"/>
    <property type="match status" value="1"/>
</dbReference>
<proteinExistence type="predicted"/>
<evidence type="ECO:0000259" key="1">
    <source>
        <dbReference type="Pfam" id="PF01593"/>
    </source>
</evidence>
<evidence type="ECO:0000313" key="3">
    <source>
        <dbReference type="Proteomes" id="UP000199514"/>
    </source>
</evidence>
<dbReference type="STRING" id="927664.SAMN05421780_101246"/>
<gene>
    <name evidence="2" type="ORF">SAMN05421780_101246</name>
</gene>
<dbReference type="Proteomes" id="UP000199514">
    <property type="component" value="Unassembled WGS sequence"/>
</dbReference>
<dbReference type="PANTHER" id="PTHR46313:SF3">
    <property type="entry name" value="PROLYCOPENE ISOMERASE, CHLOROPLASTIC"/>
    <property type="match status" value="1"/>
</dbReference>
<accession>A0A1I1DPV9</accession>
<dbReference type="InterPro" id="IPR002937">
    <property type="entry name" value="Amino_oxidase"/>
</dbReference>
<dbReference type="Gene3D" id="3.50.50.60">
    <property type="entry name" value="FAD/NAD(P)-binding domain"/>
    <property type="match status" value="2"/>
</dbReference>
<dbReference type="AlphaFoldDB" id="A0A1I1DPV9"/>
<name>A0A1I1DPV9_9BACT</name>
<dbReference type="GO" id="GO:0016116">
    <property type="term" value="P:carotenoid metabolic process"/>
    <property type="evidence" value="ECO:0007669"/>
    <property type="project" value="InterPro"/>
</dbReference>
<evidence type="ECO:0000313" key="2">
    <source>
        <dbReference type="EMBL" id="SFB74740.1"/>
    </source>
</evidence>
<protein>
    <submittedName>
        <fullName evidence="2">C-3',4' desaturase CrtD</fullName>
    </submittedName>
</protein>
<sequence>MQQQPNDIDVLLVGSGLGSLTAACLLAAEGLKVKVLEQNYLVGGCTSSYWRKGFVFEAGATTVVGLDEAMPLRFLLQKTGISLPDLVPLDLPMLVHLPDGQLINKYQNLQHWITEAQRAFPETSPTAQAQFWEFCYKISEFVWQTSTAQRHFPPSSLRDLWPMLSNIRWEQLRYGAYSFRTTDWLLKRYGLDKSSRFVRYINEQLLITAQNHAAEVNVLFGATALCYTNYTNYYVRGGLINLVMPLVRYIEQRGGQVQVREKVLNIEKQNTGYQIFTNKNTYQARFVVSGIPANNIADIYPNNPRQNALRKALFPSEKLNSAFQMGIAFRRKHHFEAIHHQIHLPEQLPHLDSKSIFVSLSHPADLTRSDVPDVVIASVSTHIPNPAAQAAFDKTETENQILALLEKRGFLRREDVLYTHSSSAKSWEKWTVRAFGFVGGYPQLATVRPWQMLDARLDGHGAYLCGDTAYPGQGVPGVVLSGLIAYEKLKTDWLK</sequence>
<dbReference type="EMBL" id="FOLE01000001">
    <property type="protein sequence ID" value="SFB74740.1"/>
    <property type="molecule type" value="Genomic_DNA"/>
</dbReference>
<keyword evidence="3" id="KW-1185">Reference proteome</keyword>
<dbReference type="RefSeq" id="WP_177199803.1">
    <property type="nucleotide sequence ID" value="NZ_FOLE01000001.1"/>
</dbReference>
<dbReference type="InterPro" id="IPR036188">
    <property type="entry name" value="FAD/NAD-bd_sf"/>
</dbReference>
<dbReference type="GO" id="GO:0016491">
    <property type="term" value="F:oxidoreductase activity"/>
    <property type="evidence" value="ECO:0007669"/>
    <property type="project" value="InterPro"/>
</dbReference>
<dbReference type="SUPFAM" id="SSF51905">
    <property type="entry name" value="FAD/NAD(P)-binding domain"/>
    <property type="match status" value="1"/>
</dbReference>
<dbReference type="PANTHER" id="PTHR46313">
    <property type="match status" value="1"/>
</dbReference>
<feature type="domain" description="Amine oxidase" evidence="1">
    <location>
        <begin position="20"/>
        <end position="485"/>
    </location>
</feature>
<organism evidence="2 3">
    <name type="scientific">Flexibacter flexilis DSM 6793</name>
    <dbReference type="NCBI Taxonomy" id="927664"/>
    <lineage>
        <taxon>Bacteria</taxon>
        <taxon>Pseudomonadati</taxon>
        <taxon>Bacteroidota</taxon>
        <taxon>Cytophagia</taxon>
        <taxon>Cytophagales</taxon>
        <taxon>Flexibacteraceae</taxon>
        <taxon>Flexibacter</taxon>
    </lineage>
</organism>